<comment type="caution">
    <text evidence="2">The sequence shown here is derived from an EMBL/GenBank/DDBJ whole genome shotgun (WGS) entry which is preliminary data.</text>
</comment>
<feature type="domain" description="CHAT" evidence="1">
    <location>
        <begin position="222"/>
        <end position="461"/>
    </location>
</feature>
<dbReference type="EMBL" id="JADNRY010000154">
    <property type="protein sequence ID" value="KAF9063079.1"/>
    <property type="molecule type" value="Genomic_DNA"/>
</dbReference>
<evidence type="ECO:0000313" key="3">
    <source>
        <dbReference type="Proteomes" id="UP000772434"/>
    </source>
</evidence>
<reference evidence="2" key="1">
    <citation type="submission" date="2020-11" db="EMBL/GenBank/DDBJ databases">
        <authorList>
            <consortium name="DOE Joint Genome Institute"/>
            <person name="Ahrendt S."/>
            <person name="Riley R."/>
            <person name="Andreopoulos W."/>
            <person name="Labutti K."/>
            <person name="Pangilinan J."/>
            <person name="Ruiz-Duenas F.J."/>
            <person name="Barrasa J.M."/>
            <person name="Sanchez-Garcia M."/>
            <person name="Camarero S."/>
            <person name="Miyauchi S."/>
            <person name="Serrano A."/>
            <person name="Linde D."/>
            <person name="Babiker R."/>
            <person name="Drula E."/>
            <person name="Ayuso-Fernandez I."/>
            <person name="Pacheco R."/>
            <person name="Padilla G."/>
            <person name="Ferreira P."/>
            <person name="Barriuso J."/>
            <person name="Kellner H."/>
            <person name="Castanera R."/>
            <person name="Alfaro M."/>
            <person name="Ramirez L."/>
            <person name="Pisabarro A.G."/>
            <person name="Kuo A."/>
            <person name="Tritt A."/>
            <person name="Lipzen A."/>
            <person name="He G."/>
            <person name="Yan M."/>
            <person name="Ng V."/>
            <person name="Cullen D."/>
            <person name="Martin F."/>
            <person name="Rosso M.-N."/>
            <person name="Henrissat B."/>
            <person name="Hibbett D."/>
            <person name="Martinez A.T."/>
            <person name="Grigoriev I.V."/>
        </authorList>
    </citation>
    <scope>NUCLEOTIDE SEQUENCE</scope>
    <source>
        <strain evidence="2">AH 40177</strain>
    </source>
</reference>
<accession>A0A9P5U255</accession>
<sequence>LAQSNLDAYIMGLSLISRSLSMMPIISLQYQHLSSTINLPEFVSDGASQAIHLGQLELAVEIIEQGRGLLWSELRGLRTPMDRLQALEPPLADELMQINHHLELLSTENRDPFGHSLSEKRRLLRAQGDVVDRIRKIPGFETFLGRKSFAELKSAAKHGPVIIVNCSRYRSDVLIILEQGLPILIPMVNGFYREVKTLVQRLTDARWDIKAAPKRYNHVLRATLQDLWDLVVSPVVTKLRKLQIPEKSRIFWCPTSILSTLPLHAAGPITPGTKKFLPDLYISSYTPTLTALIAAFNTPKSSSQLPRLLVAGQYDNSLRNTKEEINEVARYKKHTIVTSLEEASATKHAVETALVDHEWLHIASHGTLVPKEPFSSYFSLAGSSRFTLLDIIRLNLPNATFAFLSACHTAGQSPGSVHDEVIHLAAAMQFCGFRSVVGTMWEMADVDGPEMVKDFYESVFSNLEEDPSRCNEVGAQARALAEVIKKMRERKGVTWRGG</sequence>
<protein>
    <submittedName>
        <fullName evidence="2">CHAT domain-containing protein</fullName>
    </submittedName>
</protein>
<feature type="non-terminal residue" evidence="2">
    <location>
        <position position="1"/>
    </location>
</feature>
<dbReference type="Proteomes" id="UP000772434">
    <property type="component" value="Unassembled WGS sequence"/>
</dbReference>
<evidence type="ECO:0000259" key="1">
    <source>
        <dbReference type="Pfam" id="PF12770"/>
    </source>
</evidence>
<dbReference type="InterPro" id="IPR024983">
    <property type="entry name" value="CHAT_dom"/>
</dbReference>
<dbReference type="OrthoDB" id="9991317at2759"/>
<organism evidence="2 3">
    <name type="scientific">Rhodocollybia butyracea</name>
    <dbReference type="NCBI Taxonomy" id="206335"/>
    <lineage>
        <taxon>Eukaryota</taxon>
        <taxon>Fungi</taxon>
        <taxon>Dikarya</taxon>
        <taxon>Basidiomycota</taxon>
        <taxon>Agaricomycotina</taxon>
        <taxon>Agaricomycetes</taxon>
        <taxon>Agaricomycetidae</taxon>
        <taxon>Agaricales</taxon>
        <taxon>Marasmiineae</taxon>
        <taxon>Omphalotaceae</taxon>
        <taxon>Rhodocollybia</taxon>
    </lineage>
</organism>
<dbReference type="AlphaFoldDB" id="A0A9P5U255"/>
<gene>
    <name evidence="2" type="ORF">BDP27DRAFT_1232655</name>
</gene>
<keyword evidence="3" id="KW-1185">Reference proteome</keyword>
<proteinExistence type="predicted"/>
<dbReference type="Pfam" id="PF12770">
    <property type="entry name" value="CHAT"/>
    <property type="match status" value="1"/>
</dbReference>
<evidence type="ECO:0000313" key="2">
    <source>
        <dbReference type="EMBL" id="KAF9063079.1"/>
    </source>
</evidence>
<name>A0A9P5U255_9AGAR</name>